<dbReference type="GO" id="GO:0034497">
    <property type="term" value="P:protein localization to phagophore assembly site"/>
    <property type="evidence" value="ECO:0007669"/>
    <property type="project" value="EnsemblFungi"/>
</dbReference>
<feature type="compositionally biased region" description="Low complexity" evidence="6">
    <location>
        <begin position="565"/>
        <end position="589"/>
    </location>
</feature>
<dbReference type="GO" id="GO:0008289">
    <property type="term" value="F:lipid binding"/>
    <property type="evidence" value="ECO:0007669"/>
    <property type="project" value="EnsemblFungi"/>
</dbReference>
<dbReference type="Gene3D" id="3.30.900.10">
    <property type="entry name" value="HORMA domain"/>
    <property type="match status" value="1"/>
</dbReference>
<dbReference type="GO" id="GO:0019887">
    <property type="term" value="F:protein kinase regulator activity"/>
    <property type="evidence" value="ECO:0007669"/>
    <property type="project" value="EnsemblFungi"/>
</dbReference>
<feature type="compositionally biased region" description="Polar residues" evidence="6">
    <location>
        <begin position="316"/>
        <end position="330"/>
    </location>
</feature>
<comment type="subcellular location">
    <subcellularLocation>
        <location evidence="1">Preautophagosomal structure</location>
    </subcellularLocation>
</comment>
<dbReference type="AlphaFoldDB" id="J7S8S0"/>
<dbReference type="PANTHER" id="PTHR13430">
    <property type="match status" value="1"/>
</dbReference>
<evidence type="ECO:0000259" key="7">
    <source>
        <dbReference type="Pfam" id="PF10033"/>
    </source>
</evidence>
<dbReference type="GO" id="GO:0070772">
    <property type="term" value="C:PAS complex"/>
    <property type="evidence" value="ECO:0007669"/>
    <property type="project" value="EnsemblFungi"/>
</dbReference>
<dbReference type="GO" id="GO:0070016">
    <property type="term" value="F:armadillo repeat domain binding"/>
    <property type="evidence" value="ECO:0007669"/>
    <property type="project" value="EnsemblFungi"/>
</dbReference>
<dbReference type="GO" id="GO:0000407">
    <property type="term" value="C:phagophore assembly site"/>
    <property type="evidence" value="ECO:0007669"/>
    <property type="project" value="UniProtKB-SubCell"/>
</dbReference>
<dbReference type="GO" id="GO:0006995">
    <property type="term" value="P:cellular response to nitrogen starvation"/>
    <property type="evidence" value="ECO:0007669"/>
    <property type="project" value="EnsemblFungi"/>
</dbReference>
<feature type="compositionally biased region" description="Low complexity" evidence="6">
    <location>
        <begin position="457"/>
        <end position="468"/>
    </location>
</feature>
<feature type="region of interest" description="Disordered" evidence="6">
    <location>
        <begin position="342"/>
        <end position="365"/>
    </location>
</feature>
<gene>
    <name evidence="8" type="primary">KNAG0F03970</name>
    <name evidence="8" type="ordered locus">KNAG_0F03970</name>
</gene>
<dbReference type="GO" id="GO:0034727">
    <property type="term" value="P:piecemeal microautophagy of the nucleus"/>
    <property type="evidence" value="ECO:0007669"/>
    <property type="project" value="EnsemblFungi"/>
</dbReference>
<sequence>MSSFSDDDKIIIKLINNFFLKACLLIYNSDLCLSSGTVGLRDSLKFDDEWFETLETETEDFPDNIALWTHFDGTCSLPPMVIETFLDIRQLPSTCTLRLMDTDGNLWNVCKGGKKTEVLIERWLIELDSESATFKTTSPPQDGDDDGDNAVSLNKQIALLLRYLHTLSQLLPAYTLSRSLVKNIESQSANASIGGENRAPLLSIGSRILDGSKPILSRGRIGLSKPIINTYSNVINESNIPAHLEQKKITAVWTKYGLLRVSVSYRRECKFEIHDSEELVGNNVYSSHTAGSLALFGKRSVSISPSIRGSGGPSSFENQQQSSLPRKSVGITRQVQPFKVGSVSSAANERGNSQASTRNPSFSNVSTQNLTSIARRSSIGSNPGAIINLQANVSNPSLFSNSNASNINNLHGESGSVESGSKYISSFGNIRRHSSIYRNTEHLNSIDRALRSNSDANSTSKNRSNSNSYDKRQTSLRNSTNDEDLLDFVKMIDLKPEIKFQRKLSGGSSTNVNISNSLLKYQNLRPNNDMLSEDLSMSYSLDPLTKRNSNSGGNLNTPTTRTRGHSQTSSSPHSHSPFLSSSPPLQYQSIAYKTVDSSSNSRRSSLERNLTPHNTRIAFMPPIFGGESQSYHDTGASHRTSSGGANSDNGPSAKDRKSGHISEAADIDEEDALMLDRQQKPVSTSPRSTDSMTGSIRNAELPYRQSSVPLSQPALVPVSAHAKLHRPQNIHSRDILTTGRHINHGTVNRSSTDDGDEDDDLMFFMSDMNLSSK</sequence>
<evidence type="ECO:0000313" key="9">
    <source>
        <dbReference type="Proteomes" id="UP000006310"/>
    </source>
</evidence>
<dbReference type="InterPro" id="IPR036570">
    <property type="entry name" value="HORMA_dom_sf"/>
</dbReference>
<dbReference type="OMA" id="FHQVGPT"/>
<dbReference type="eggNOG" id="KOG4573">
    <property type="taxonomic scope" value="Eukaryota"/>
</dbReference>
<dbReference type="OrthoDB" id="70161at2759"/>
<dbReference type="Pfam" id="PF10033">
    <property type="entry name" value="ATG13"/>
    <property type="match status" value="1"/>
</dbReference>
<evidence type="ECO:0000256" key="5">
    <source>
        <dbReference type="RuleBase" id="RU361214"/>
    </source>
</evidence>
<feature type="compositionally biased region" description="Low complexity" evidence="6">
    <location>
        <begin position="597"/>
        <end position="609"/>
    </location>
</feature>
<feature type="region of interest" description="Disordered" evidence="6">
    <location>
        <begin position="541"/>
        <end position="661"/>
    </location>
</feature>
<evidence type="ECO:0000256" key="4">
    <source>
        <dbReference type="ARBA" id="ARBA00023006"/>
    </source>
</evidence>
<dbReference type="EMBL" id="HE978319">
    <property type="protein sequence ID" value="CCK71061.1"/>
    <property type="molecule type" value="Genomic_DNA"/>
</dbReference>
<dbReference type="GO" id="GO:0071211">
    <property type="term" value="P:protein targeting to vacuole involved in autophagy"/>
    <property type="evidence" value="ECO:0007669"/>
    <property type="project" value="EnsemblFungi"/>
</dbReference>
<dbReference type="Gene3D" id="6.10.140.1900">
    <property type="match status" value="1"/>
</dbReference>
<feature type="region of interest" description="Disordered" evidence="6">
    <location>
        <begin position="306"/>
        <end position="330"/>
    </location>
</feature>
<feature type="region of interest" description="Disordered" evidence="6">
    <location>
        <begin position="450"/>
        <end position="478"/>
    </location>
</feature>
<proteinExistence type="inferred from homology"/>
<dbReference type="PANTHER" id="PTHR13430:SF4">
    <property type="entry name" value="AUTOPHAGY-RELATED PROTEIN 13"/>
    <property type="match status" value="1"/>
</dbReference>
<dbReference type="GO" id="GO:0071255">
    <property type="term" value="P:Cvt vesicle assembly"/>
    <property type="evidence" value="ECO:0007669"/>
    <property type="project" value="EnsemblFungi"/>
</dbReference>
<name>J7S8S0_HUIN7</name>
<reference evidence="9" key="2">
    <citation type="submission" date="2012-08" db="EMBL/GenBank/DDBJ databases">
        <title>Genome sequence of Kazachstania naganishii.</title>
        <authorList>
            <person name="Gordon J.L."/>
            <person name="Armisen D."/>
            <person name="Proux-Wera E."/>
            <person name="OhEigeartaigh S.S."/>
            <person name="Byrne K.P."/>
            <person name="Wolfe K.H."/>
        </authorList>
    </citation>
    <scope>NUCLEOTIDE SEQUENCE [LARGE SCALE GENOMIC DNA]</scope>
    <source>
        <strain evidence="9">ATCC MYA-139 / BCRC 22969 / CBS 8797 / CCRC 22969 / KCTC 17520 / NBRC 10181 / NCYC 3082</strain>
    </source>
</reference>
<feature type="compositionally biased region" description="Polar residues" evidence="6">
    <location>
        <begin position="627"/>
        <end position="650"/>
    </location>
</feature>
<keyword evidence="4 5" id="KW-0072">Autophagy</keyword>
<dbReference type="GO" id="GO:0010508">
    <property type="term" value="P:positive regulation of autophagy"/>
    <property type="evidence" value="ECO:0007669"/>
    <property type="project" value="EnsemblFungi"/>
</dbReference>
<reference evidence="8 9" key="1">
    <citation type="journal article" date="2011" name="Proc. Natl. Acad. Sci. U.S.A.">
        <title>Evolutionary erosion of yeast sex chromosomes by mating-type switching accidents.</title>
        <authorList>
            <person name="Gordon J.L."/>
            <person name="Armisen D."/>
            <person name="Proux-Wera E."/>
            <person name="Oheigeartaigh S.S."/>
            <person name="Byrne K.P."/>
            <person name="Wolfe K.H."/>
        </authorList>
    </citation>
    <scope>NUCLEOTIDE SEQUENCE [LARGE SCALE GENOMIC DNA]</scope>
    <source>
        <strain evidence="9">ATCC MYA-139 / BCRC 22969 / CBS 8797 / CCRC 22969 / KCTC 17520 / NBRC 10181 / NCYC 3082</strain>
    </source>
</reference>
<comment type="similarity">
    <text evidence="2 5">Belongs to the ATG13 family. Fungi subfamily.</text>
</comment>
<evidence type="ECO:0000256" key="6">
    <source>
        <dbReference type="SAM" id="MobiDB-lite"/>
    </source>
</evidence>
<dbReference type="GO" id="GO:0005829">
    <property type="term" value="C:cytosol"/>
    <property type="evidence" value="ECO:0007669"/>
    <property type="project" value="TreeGrafter"/>
</dbReference>
<dbReference type="InterPro" id="IPR040182">
    <property type="entry name" value="ATG13"/>
</dbReference>
<dbReference type="RefSeq" id="XP_022465307.1">
    <property type="nucleotide sequence ID" value="XM_022608853.1"/>
</dbReference>
<evidence type="ECO:0000256" key="1">
    <source>
        <dbReference type="ARBA" id="ARBA00004329"/>
    </source>
</evidence>
<dbReference type="GO" id="GO:0060341">
    <property type="term" value="P:regulation of cellular localization"/>
    <property type="evidence" value="ECO:0007669"/>
    <property type="project" value="EnsemblFungi"/>
</dbReference>
<evidence type="ECO:0000256" key="2">
    <source>
        <dbReference type="ARBA" id="ARBA00005246"/>
    </source>
</evidence>
<evidence type="ECO:0000256" key="3">
    <source>
        <dbReference type="ARBA" id="ARBA00013801"/>
    </source>
</evidence>
<dbReference type="GO" id="GO:1990316">
    <property type="term" value="C:Atg1/ULK1 kinase complex"/>
    <property type="evidence" value="ECO:0007669"/>
    <property type="project" value="EnsemblFungi"/>
</dbReference>
<evidence type="ECO:0000313" key="8">
    <source>
        <dbReference type="EMBL" id="CCK71061.1"/>
    </source>
</evidence>
<dbReference type="GO" id="GO:0120095">
    <property type="term" value="C:vacuole-isolation membrane contact site"/>
    <property type="evidence" value="ECO:0007669"/>
    <property type="project" value="EnsemblFungi"/>
</dbReference>
<dbReference type="Proteomes" id="UP000006310">
    <property type="component" value="Chromosome 6"/>
</dbReference>
<protein>
    <recommendedName>
        <fullName evidence="3 5">Autophagy-related protein 13</fullName>
    </recommendedName>
</protein>
<dbReference type="KEGG" id="kng:KNAG_0F03970"/>
<dbReference type="InterPro" id="IPR018731">
    <property type="entry name" value="Atg13_N"/>
</dbReference>
<keyword evidence="9" id="KW-1185">Reference proteome</keyword>
<feature type="domain" description="Autophagy-related protein 13 N-terminal" evidence="7">
    <location>
        <begin position="15"/>
        <end position="271"/>
    </location>
</feature>
<organism evidence="8 9">
    <name type="scientific">Huiozyma naganishii (strain ATCC MYA-139 / BCRC 22969 / CBS 8797 / KCTC 17520 / NBRC 10181 / NCYC 3082 / Yp74L-3)</name>
    <name type="common">Yeast</name>
    <name type="synonym">Kazachstania naganishii</name>
    <dbReference type="NCBI Taxonomy" id="1071383"/>
    <lineage>
        <taxon>Eukaryota</taxon>
        <taxon>Fungi</taxon>
        <taxon>Dikarya</taxon>
        <taxon>Ascomycota</taxon>
        <taxon>Saccharomycotina</taxon>
        <taxon>Saccharomycetes</taxon>
        <taxon>Saccharomycetales</taxon>
        <taxon>Saccharomycetaceae</taxon>
        <taxon>Huiozyma</taxon>
    </lineage>
</organism>
<feature type="compositionally biased region" description="Polar residues" evidence="6">
    <location>
        <begin position="546"/>
        <end position="561"/>
    </location>
</feature>
<dbReference type="STRING" id="1071383.J7S8S0"/>
<dbReference type="GeneID" id="34526776"/>
<dbReference type="GO" id="GO:0000423">
    <property type="term" value="P:mitophagy"/>
    <property type="evidence" value="ECO:0007669"/>
    <property type="project" value="TreeGrafter"/>
</dbReference>
<accession>J7S8S0</accession>
<dbReference type="HOGENOM" id="CLU_411076_0_0_1"/>